<dbReference type="GO" id="GO:0005524">
    <property type="term" value="F:ATP binding"/>
    <property type="evidence" value="ECO:0007669"/>
    <property type="project" value="UniProtKB-KW"/>
</dbReference>
<protein>
    <recommendedName>
        <fullName evidence="1">non-specific serine/threonine protein kinase</fullName>
        <ecNumber evidence="1">2.7.11.1</ecNumber>
    </recommendedName>
</protein>
<gene>
    <name evidence="11" type="ORF">PVL29_023870</name>
</gene>
<dbReference type="FunFam" id="1.10.510.10:FF:001023">
    <property type="entry name" value="Os07g0541700 protein"/>
    <property type="match status" value="1"/>
</dbReference>
<evidence type="ECO:0000256" key="2">
    <source>
        <dbReference type="ARBA" id="ARBA00022527"/>
    </source>
</evidence>
<feature type="region of interest" description="Disordered" evidence="9">
    <location>
        <begin position="701"/>
        <end position="724"/>
    </location>
</feature>
<evidence type="ECO:0000256" key="9">
    <source>
        <dbReference type="SAM" id="MobiDB-lite"/>
    </source>
</evidence>
<evidence type="ECO:0000256" key="5">
    <source>
        <dbReference type="ARBA" id="ARBA00022777"/>
    </source>
</evidence>
<comment type="catalytic activity">
    <reaction evidence="7">
        <text>L-threonyl-[protein] + ATP = O-phospho-L-threonyl-[protein] + ADP + H(+)</text>
        <dbReference type="Rhea" id="RHEA:46608"/>
        <dbReference type="Rhea" id="RHEA-COMP:11060"/>
        <dbReference type="Rhea" id="RHEA-COMP:11605"/>
        <dbReference type="ChEBI" id="CHEBI:15378"/>
        <dbReference type="ChEBI" id="CHEBI:30013"/>
        <dbReference type="ChEBI" id="CHEBI:30616"/>
        <dbReference type="ChEBI" id="CHEBI:61977"/>
        <dbReference type="ChEBI" id="CHEBI:456216"/>
        <dbReference type="EC" id="2.7.11.1"/>
    </reaction>
</comment>
<dbReference type="PANTHER" id="PTHR47989">
    <property type="entry name" value="OS01G0750732 PROTEIN"/>
    <property type="match status" value="1"/>
</dbReference>
<dbReference type="PROSITE" id="PS00109">
    <property type="entry name" value="PROTEIN_KINASE_TYR"/>
    <property type="match status" value="1"/>
</dbReference>
<dbReference type="InterPro" id="IPR008266">
    <property type="entry name" value="Tyr_kinase_AS"/>
</dbReference>
<keyword evidence="12" id="KW-1185">Reference proteome</keyword>
<evidence type="ECO:0000256" key="8">
    <source>
        <dbReference type="ARBA" id="ARBA00048679"/>
    </source>
</evidence>
<dbReference type="CDD" id="cd00293">
    <property type="entry name" value="USP-like"/>
    <property type="match status" value="1"/>
</dbReference>
<dbReference type="InterPro" id="IPR000719">
    <property type="entry name" value="Prot_kinase_dom"/>
</dbReference>
<keyword evidence="3" id="KW-0808">Transferase</keyword>
<feature type="region of interest" description="Disordered" evidence="9">
    <location>
        <begin position="198"/>
        <end position="228"/>
    </location>
</feature>
<evidence type="ECO:0000256" key="1">
    <source>
        <dbReference type="ARBA" id="ARBA00012513"/>
    </source>
</evidence>
<dbReference type="Gene3D" id="3.40.50.620">
    <property type="entry name" value="HUPs"/>
    <property type="match status" value="1"/>
</dbReference>
<organism evidence="11 12">
    <name type="scientific">Vitis rotundifolia</name>
    <name type="common">Muscadine grape</name>
    <dbReference type="NCBI Taxonomy" id="103349"/>
    <lineage>
        <taxon>Eukaryota</taxon>
        <taxon>Viridiplantae</taxon>
        <taxon>Streptophyta</taxon>
        <taxon>Embryophyta</taxon>
        <taxon>Tracheophyta</taxon>
        <taxon>Spermatophyta</taxon>
        <taxon>Magnoliopsida</taxon>
        <taxon>eudicotyledons</taxon>
        <taxon>Gunneridae</taxon>
        <taxon>Pentapetalae</taxon>
        <taxon>rosids</taxon>
        <taxon>Vitales</taxon>
        <taxon>Vitaceae</taxon>
        <taxon>Viteae</taxon>
        <taxon>Vitis</taxon>
    </lineage>
</organism>
<dbReference type="CDD" id="cd14066">
    <property type="entry name" value="STKc_IRAK"/>
    <property type="match status" value="1"/>
</dbReference>
<dbReference type="PROSITE" id="PS50011">
    <property type="entry name" value="PROTEIN_KINASE_DOM"/>
    <property type="match status" value="1"/>
</dbReference>
<dbReference type="EC" id="2.7.11.1" evidence="1"/>
<dbReference type="PANTHER" id="PTHR47989:SF14">
    <property type="entry name" value="INACTIVE PROTEIN KINASE SELMODRAFT_444075"/>
    <property type="match status" value="1"/>
</dbReference>
<keyword evidence="2" id="KW-0723">Serine/threonine-protein kinase</keyword>
<dbReference type="GO" id="GO:0004674">
    <property type="term" value="F:protein serine/threonine kinase activity"/>
    <property type="evidence" value="ECO:0007669"/>
    <property type="project" value="UniProtKB-KW"/>
</dbReference>
<comment type="catalytic activity">
    <reaction evidence="8">
        <text>L-seryl-[protein] + ATP = O-phospho-L-seryl-[protein] + ADP + H(+)</text>
        <dbReference type="Rhea" id="RHEA:17989"/>
        <dbReference type="Rhea" id="RHEA-COMP:9863"/>
        <dbReference type="Rhea" id="RHEA-COMP:11604"/>
        <dbReference type="ChEBI" id="CHEBI:15378"/>
        <dbReference type="ChEBI" id="CHEBI:29999"/>
        <dbReference type="ChEBI" id="CHEBI:30616"/>
        <dbReference type="ChEBI" id="CHEBI:83421"/>
        <dbReference type="ChEBI" id="CHEBI:456216"/>
        <dbReference type="EC" id="2.7.11.1"/>
    </reaction>
</comment>
<name>A0AA38YQB0_VITRO</name>
<evidence type="ECO:0000256" key="3">
    <source>
        <dbReference type="ARBA" id="ARBA00022679"/>
    </source>
</evidence>
<keyword evidence="6" id="KW-0067">ATP-binding</keyword>
<keyword evidence="5" id="KW-0418">Kinase</keyword>
<comment type="caution">
    <text evidence="11">The sequence shown here is derived from an EMBL/GenBank/DDBJ whole genome shotgun (WGS) entry which is preliminary data.</text>
</comment>
<dbReference type="InterPro" id="IPR011009">
    <property type="entry name" value="Kinase-like_dom_sf"/>
</dbReference>
<evidence type="ECO:0000259" key="10">
    <source>
        <dbReference type="PROSITE" id="PS50011"/>
    </source>
</evidence>
<evidence type="ECO:0000256" key="4">
    <source>
        <dbReference type="ARBA" id="ARBA00022741"/>
    </source>
</evidence>
<dbReference type="EMBL" id="JARBHA010000018">
    <property type="protein sequence ID" value="KAJ9674592.1"/>
    <property type="molecule type" value="Genomic_DNA"/>
</dbReference>
<dbReference type="InterPro" id="IPR001245">
    <property type="entry name" value="Ser-Thr/Tyr_kinase_cat_dom"/>
</dbReference>
<dbReference type="AlphaFoldDB" id="A0AA38YQB0"/>
<evidence type="ECO:0000313" key="12">
    <source>
        <dbReference type="Proteomes" id="UP001168098"/>
    </source>
</evidence>
<dbReference type="FunFam" id="3.40.50.620:FF:000211">
    <property type="entry name" value="Dual-specific kinase DSK1-like"/>
    <property type="match status" value="1"/>
</dbReference>
<dbReference type="SUPFAM" id="SSF52402">
    <property type="entry name" value="Adenine nucleotide alpha hydrolases-like"/>
    <property type="match status" value="1"/>
</dbReference>
<feature type="compositionally biased region" description="Polar residues" evidence="9">
    <location>
        <begin position="204"/>
        <end position="228"/>
    </location>
</feature>
<dbReference type="InterPro" id="IPR014729">
    <property type="entry name" value="Rossmann-like_a/b/a_fold"/>
</dbReference>
<dbReference type="Proteomes" id="UP001168098">
    <property type="component" value="Unassembled WGS sequence"/>
</dbReference>
<dbReference type="Gene3D" id="1.10.510.10">
    <property type="entry name" value="Transferase(Phosphotransferase) domain 1"/>
    <property type="match status" value="1"/>
</dbReference>
<evidence type="ECO:0000313" key="11">
    <source>
        <dbReference type="EMBL" id="KAJ9674592.1"/>
    </source>
</evidence>
<dbReference type="Gene3D" id="3.30.200.20">
    <property type="entry name" value="Phosphorylase Kinase, domain 1"/>
    <property type="match status" value="1"/>
</dbReference>
<dbReference type="FunFam" id="3.30.200.20:FF:000162">
    <property type="entry name" value="Adenine nucleotide alpha hydrolase-like domain kinase"/>
    <property type="match status" value="1"/>
</dbReference>
<evidence type="ECO:0000256" key="6">
    <source>
        <dbReference type="ARBA" id="ARBA00022840"/>
    </source>
</evidence>
<feature type="domain" description="Protein kinase" evidence="10">
    <location>
        <begin position="401"/>
        <end position="687"/>
    </location>
</feature>
<reference evidence="11 12" key="1">
    <citation type="journal article" date="2023" name="BMC Biotechnol.">
        <title>Vitis rotundifolia cv Carlos genome sequencing.</title>
        <authorList>
            <person name="Huff M."/>
            <person name="Hulse-Kemp A."/>
            <person name="Scheffler B."/>
            <person name="Youngblood R."/>
            <person name="Simpson S."/>
            <person name="Babiker E."/>
            <person name="Staton M."/>
        </authorList>
    </citation>
    <scope>NUCLEOTIDE SEQUENCE [LARGE SCALE GENOMIC DNA]</scope>
    <source>
        <tissue evidence="11">Leaf</tissue>
    </source>
</reference>
<keyword evidence="4" id="KW-0547">Nucleotide-binding</keyword>
<dbReference type="SUPFAM" id="SSF56112">
    <property type="entry name" value="Protein kinase-like (PK-like)"/>
    <property type="match status" value="1"/>
</dbReference>
<proteinExistence type="predicted"/>
<sequence>MFPAKVEGNVKQQGAGAATEKVVVAVRAERVISKTALAWALSHVVHAGDCITLLAVFATKKTGRRLWNFPRFTRDCANSHRERLPDRICEISESCSQMVLQFNDQVEVRVRIKVVSGTPGGAVAAEAKSNGANWVILDKKLKQELKHCMEELHCNIVVMKGSQPKVLRLNLGSSNELQTPFFSASSSPDLESRTLQGHKIKHSTPVSSPEDPSTSFTRTTREGSLSSSDTLTSPFLVYEQNPLFEGLNKGKYRPVYEEDDSDEPPTALDCERLITLSAPPASSAKSDDQSVFWIPQNHIVAEKALLNKNSRSTQKMRSPSRTLLDKFVEFDKDTRIRGPGSIQTRQRDYSFDSNIREAVPLGRTSSKPPPLCSLCQHKAPVFGKPPRQFAYEELQEATNGFSDENFLAEGGFGVVHRGVLRNDQVVAVKQLKYAGSQGDADFCREVRVLSCAQHRNVVLLIGFCIEGRKRVLVYEYICNGSLDFHLHGNKTTPLDWQSRLKIAIGTARGLRYLHEDCRVGCIVHRDMRPNNILLTHDFEPLVADFGLARWHSSWDINTEERLIGTSGYLAPEYLDGGKITQKVDVYAFGVVLLELMTGQRARDLQFYRGQHFLPEWVHPLPALQPSHILANNYQLVDPCLASDELHDFPYRLQAMGCAASLCLRQDPESRPTMSKVLRVLEGGDAAIPLCLDLNSVGSRSGHMRGLSSQTQPESRINHSRRLSH</sequence>
<dbReference type="Pfam" id="PF07714">
    <property type="entry name" value="PK_Tyr_Ser-Thr"/>
    <property type="match status" value="1"/>
</dbReference>
<accession>A0AA38YQB0</accession>
<evidence type="ECO:0000256" key="7">
    <source>
        <dbReference type="ARBA" id="ARBA00047899"/>
    </source>
</evidence>